<dbReference type="SUPFAM" id="SSF110849">
    <property type="entry name" value="ParB/Sulfiredoxin"/>
    <property type="match status" value="1"/>
</dbReference>
<dbReference type="RefSeq" id="WP_135706035.1">
    <property type="nucleotide sequence ID" value="NZ_CP038635.1"/>
</dbReference>
<dbReference type="KEGG" id="cox:E0W60_26010"/>
<evidence type="ECO:0000313" key="4">
    <source>
        <dbReference type="Proteomes" id="UP000295294"/>
    </source>
</evidence>
<dbReference type="EMBL" id="CP038635">
    <property type="protein sequence ID" value="QBY54451.1"/>
    <property type="molecule type" value="Genomic_DNA"/>
</dbReference>
<dbReference type="InterPro" id="IPR003115">
    <property type="entry name" value="ParB_N"/>
</dbReference>
<accession>A0A4P7LPZ1</accession>
<comment type="similarity">
    <text evidence="1">Belongs to the ParB family.</text>
</comment>
<proteinExistence type="inferred from homology"/>
<protein>
    <submittedName>
        <fullName evidence="3">ParB/RepB/Spo0J family partition protein</fullName>
    </submittedName>
</protein>
<dbReference type="InterPro" id="IPR004437">
    <property type="entry name" value="ParB/RepB/Spo0J"/>
</dbReference>
<dbReference type="SMART" id="SM00470">
    <property type="entry name" value="ParB"/>
    <property type="match status" value="1"/>
</dbReference>
<dbReference type="InterPro" id="IPR036086">
    <property type="entry name" value="ParB/Sulfiredoxin_sf"/>
</dbReference>
<gene>
    <name evidence="3" type="ORF">E0W60_26010</name>
</gene>
<evidence type="ECO:0000256" key="1">
    <source>
        <dbReference type="ARBA" id="ARBA00006295"/>
    </source>
</evidence>
<dbReference type="Gene3D" id="1.10.10.2830">
    <property type="match status" value="1"/>
</dbReference>
<dbReference type="GO" id="GO:0005694">
    <property type="term" value="C:chromosome"/>
    <property type="evidence" value="ECO:0007669"/>
    <property type="project" value="TreeGrafter"/>
</dbReference>
<dbReference type="PANTHER" id="PTHR33375:SF1">
    <property type="entry name" value="CHROMOSOME-PARTITIONING PROTEIN PARB-RELATED"/>
    <property type="match status" value="1"/>
</dbReference>
<sequence>MSKFKDVRELPLEQLEIGKAQVRVRDVGRDIDELAASINKVGLLEPIVVCEVGADKYEIITGQRRFLAHQRLKAKTILSAILKDRVDETAAKILSVTENLVRRDLNSRDLIDVCTELYRKYGTVRAVAEETGLPQNKVSQYVKYDRLAPALKGLVDDNQVSMTAALKAQTAAEQLGEVDDAELVEMAKEMTSMSGAQQSRVIEQLAESPASSIDKVLEDAKSGRKVTQIVVTLTARVHASLQQAARDDGTNQDAEAGQLIEEALIQRGLLDG</sequence>
<reference evidence="3 4" key="1">
    <citation type="submission" date="2019-03" db="EMBL/GenBank/DDBJ databases">
        <title>Efficiently degradation of phenoxyalkanoic acid herbicides by Cupriavidus oxalaticus strain X32.</title>
        <authorList>
            <person name="Sheng X."/>
        </authorList>
    </citation>
    <scope>NUCLEOTIDE SEQUENCE [LARGE SCALE GENOMIC DNA]</scope>
    <source>
        <strain evidence="3 4">X32</strain>
    </source>
</reference>
<evidence type="ECO:0000259" key="2">
    <source>
        <dbReference type="SMART" id="SM00470"/>
    </source>
</evidence>
<feature type="domain" description="ParB-like N-terminal" evidence="2">
    <location>
        <begin position="8"/>
        <end position="100"/>
    </location>
</feature>
<dbReference type="InterPro" id="IPR050336">
    <property type="entry name" value="Chromosome_partition/occlusion"/>
</dbReference>
<dbReference type="GO" id="GO:0007059">
    <property type="term" value="P:chromosome segregation"/>
    <property type="evidence" value="ECO:0007669"/>
    <property type="project" value="TreeGrafter"/>
</dbReference>
<dbReference type="AlphaFoldDB" id="A0A4P7LPZ1"/>
<dbReference type="GO" id="GO:0003677">
    <property type="term" value="F:DNA binding"/>
    <property type="evidence" value="ECO:0007669"/>
    <property type="project" value="InterPro"/>
</dbReference>
<dbReference type="NCBIfam" id="TIGR00180">
    <property type="entry name" value="parB_part"/>
    <property type="match status" value="1"/>
</dbReference>
<dbReference type="Pfam" id="PF02195">
    <property type="entry name" value="ParB_N"/>
    <property type="match status" value="1"/>
</dbReference>
<organism evidence="3 4">
    <name type="scientific">Cupriavidus oxalaticus</name>
    <dbReference type="NCBI Taxonomy" id="96344"/>
    <lineage>
        <taxon>Bacteria</taxon>
        <taxon>Pseudomonadati</taxon>
        <taxon>Pseudomonadota</taxon>
        <taxon>Betaproteobacteria</taxon>
        <taxon>Burkholderiales</taxon>
        <taxon>Burkholderiaceae</taxon>
        <taxon>Cupriavidus</taxon>
    </lineage>
</organism>
<dbReference type="PANTHER" id="PTHR33375">
    <property type="entry name" value="CHROMOSOME-PARTITIONING PROTEIN PARB-RELATED"/>
    <property type="match status" value="1"/>
</dbReference>
<evidence type="ECO:0000313" key="3">
    <source>
        <dbReference type="EMBL" id="QBY54451.1"/>
    </source>
</evidence>
<dbReference type="SUPFAM" id="SSF109709">
    <property type="entry name" value="KorB DNA-binding domain-like"/>
    <property type="match status" value="1"/>
</dbReference>
<dbReference type="Proteomes" id="UP000295294">
    <property type="component" value="Chromosome 2"/>
</dbReference>
<dbReference type="OrthoDB" id="8677451at2"/>
<name>A0A4P7LPZ1_9BURK</name>
<dbReference type="Gene3D" id="3.90.1530.30">
    <property type="match status" value="1"/>
</dbReference>